<organism evidence="9 10">
    <name type="scientific">Nonomuraea purpurea</name>
    <dbReference type="NCBI Taxonomy" id="1849276"/>
    <lineage>
        <taxon>Bacteria</taxon>
        <taxon>Bacillati</taxon>
        <taxon>Actinomycetota</taxon>
        <taxon>Actinomycetes</taxon>
        <taxon>Streptosporangiales</taxon>
        <taxon>Streptosporangiaceae</taxon>
        <taxon>Nonomuraea</taxon>
    </lineage>
</organism>
<dbReference type="Proteomes" id="UP001595851">
    <property type="component" value="Unassembled WGS sequence"/>
</dbReference>
<feature type="repeat" description="WD" evidence="5">
    <location>
        <begin position="454"/>
        <end position="495"/>
    </location>
</feature>
<dbReference type="RefSeq" id="WP_379533170.1">
    <property type="nucleotide sequence ID" value="NZ_JBHSBI010000026.1"/>
</dbReference>
<evidence type="ECO:0000256" key="6">
    <source>
        <dbReference type="PROSITE-ProRule" id="PRU10141"/>
    </source>
</evidence>
<dbReference type="PROSITE" id="PS50294">
    <property type="entry name" value="WD_REPEATS_REGION"/>
    <property type="match status" value="3"/>
</dbReference>
<evidence type="ECO:0000313" key="9">
    <source>
        <dbReference type="EMBL" id="MFC4013297.1"/>
    </source>
</evidence>
<dbReference type="CDD" id="cd00200">
    <property type="entry name" value="WD40"/>
    <property type="match status" value="1"/>
</dbReference>
<keyword evidence="9" id="KW-0418">Kinase</keyword>
<proteinExistence type="predicted"/>
<dbReference type="PROSITE" id="PS50082">
    <property type="entry name" value="WD_REPEATS_2"/>
    <property type="match status" value="4"/>
</dbReference>
<keyword evidence="4 6" id="KW-0067">ATP-binding</keyword>
<dbReference type="InterPro" id="IPR015943">
    <property type="entry name" value="WD40/YVTN_repeat-like_dom_sf"/>
</dbReference>
<evidence type="ECO:0000259" key="8">
    <source>
        <dbReference type="PROSITE" id="PS50011"/>
    </source>
</evidence>
<accession>A0ABV8GKR8</accession>
<evidence type="ECO:0000256" key="4">
    <source>
        <dbReference type="ARBA" id="ARBA00022840"/>
    </source>
</evidence>
<dbReference type="InterPro" id="IPR011009">
    <property type="entry name" value="Kinase-like_dom_sf"/>
</dbReference>
<reference evidence="10" key="1">
    <citation type="journal article" date="2019" name="Int. J. Syst. Evol. Microbiol.">
        <title>The Global Catalogue of Microorganisms (GCM) 10K type strain sequencing project: providing services to taxonomists for standard genome sequencing and annotation.</title>
        <authorList>
            <consortium name="The Broad Institute Genomics Platform"/>
            <consortium name="The Broad Institute Genome Sequencing Center for Infectious Disease"/>
            <person name="Wu L."/>
            <person name="Ma J."/>
        </authorList>
    </citation>
    <scope>NUCLEOTIDE SEQUENCE [LARGE SCALE GENOMIC DNA]</scope>
    <source>
        <strain evidence="10">TBRC 1276</strain>
    </source>
</reference>
<dbReference type="PROSITE" id="PS00108">
    <property type="entry name" value="PROTEIN_KINASE_ST"/>
    <property type="match status" value="1"/>
</dbReference>
<comment type="caution">
    <text evidence="9">The sequence shown here is derived from an EMBL/GenBank/DDBJ whole genome shotgun (WGS) entry which is preliminary data.</text>
</comment>
<keyword evidence="2" id="KW-0677">Repeat</keyword>
<keyword evidence="3 6" id="KW-0547">Nucleotide-binding</keyword>
<dbReference type="InterPro" id="IPR019775">
    <property type="entry name" value="WD40_repeat_CS"/>
</dbReference>
<dbReference type="EMBL" id="JBHSBI010000026">
    <property type="protein sequence ID" value="MFC4013297.1"/>
    <property type="molecule type" value="Genomic_DNA"/>
</dbReference>
<sequence length="689" mass="72295">MRRLIDHGARQLGAPVDTVSIVSGTSRELIGGRYRLVELIGQGGMGRVWRGWDETLRRDVALKEVIIPTGLTDDQRETLVGRVMREARAAARLNHPGIITVHDAVEHNGAPVIVMELIAGRSLATEIRKHGRLPVRRVAEIGESVLDALNTAHTAGVVHRDVKPDNILLSGRRVILTDFGIAGVTDATMALTSTGMIVGTPTFLAPEQLDNKPATAASDLWSLGVTLYAAVEGEPPFSGDTLTALCVAILTREPRQALQAGALAPVLAGLLRKDPGQRATAENTARALAALCHTTPADPAAVDEPPPPLEPAVLPTATDAPPPVAPDIPTRTRTGFPAGRVNPADAHEGPVPSSRPTERDRRLVGRRGLLSSSLVSLAVVAGLYPLAVYIRNASETSEEGTPGSGKPSGSVWAVVGTSYGMAFSSDGKKFAVGILGGRVELWNSAMKERSTLRLGGDSDRIFSVAFSPDGSLLAGAGTDNTVWLWNFATRTTARRRGHPDTIWSVAFSPDGKTLASASNELILVWDVATGRKILTLKDLSAIKQLAFSPDGRTIATASGEAVVLRDAATGSSTAVLHGHANQVNAVAFSPDGKTLASAGHDKTVRLWDLATRRTTATLTDHSGTVNVLAFSPDGTTLASGSSDKTVRLWDVSSGRSTATVTGHSDAVNGVAFSPDGKTLATPASPVFRT</sequence>
<dbReference type="SMART" id="SM00220">
    <property type="entry name" value="S_TKc"/>
    <property type="match status" value="1"/>
</dbReference>
<dbReference type="PROSITE" id="PS00678">
    <property type="entry name" value="WD_REPEATS_1"/>
    <property type="match status" value="4"/>
</dbReference>
<dbReference type="PROSITE" id="PS50011">
    <property type="entry name" value="PROTEIN_KINASE_DOM"/>
    <property type="match status" value="1"/>
</dbReference>
<dbReference type="Gene3D" id="1.10.510.10">
    <property type="entry name" value="Transferase(Phosphotransferase) domain 1"/>
    <property type="match status" value="1"/>
</dbReference>
<evidence type="ECO:0000256" key="2">
    <source>
        <dbReference type="ARBA" id="ARBA00022737"/>
    </source>
</evidence>
<dbReference type="SUPFAM" id="SSF50998">
    <property type="entry name" value="Quinoprotein alcohol dehydrogenase-like"/>
    <property type="match status" value="1"/>
</dbReference>
<dbReference type="SMART" id="SM00320">
    <property type="entry name" value="WD40"/>
    <property type="match status" value="7"/>
</dbReference>
<feature type="repeat" description="WD" evidence="5">
    <location>
        <begin position="576"/>
        <end position="617"/>
    </location>
</feature>
<dbReference type="InterPro" id="IPR011047">
    <property type="entry name" value="Quinoprotein_ADH-like_sf"/>
</dbReference>
<feature type="repeat" description="WD" evidence="5">
    <location>
        <begin position="618"/>
        <end position="659"/>
    </location>
</feature>
<dbReference type="InterPro" id="IPR020472">
    <property type="entry name" value="WD40_PAC1"/>
</dbReference>
<evidence type="ECO:0000256" key="1">
    <source>
        <dbReference type="ARBA" id="ARBA00022574"/>
    </source>
</evidence>
<evidence type="ECO:0000313" key="10">
    <source>
        <dbReference type="Proteomes" id="UP001595851"/>
    </source>
</evidence>
<dbReference type="CDD" id="cd14014">
    <property type="entry name" value="STKc_PknB_like"/>
    <property type="match status" value="1"/>
</dbReference>
<dbReference type="InterPro" id="IPR008271">
    <property type="entry name" value="Ser/Thr_kinase_AS"/>
</dbReference>
<dbReference type="PANTHER" id="PTHR19848">
    <property type="entry name" value="WD40 REPEAT PROTEIN"/>
    <property type="match status" value="1"/>
</dbReference>
<dbReference type="InterPro" id="IPR017441">
    <property type="entry name" value="Protein_kinase_ATP_BS"/>
</dbReference>
<dbReference type="Gene3D" id="2.130.10.10">
    <property type="entry name" value="YVTN repeat-like/Quinoprotein amine dehydrogenase"/>
    <property type="match status" value="2"/>
</dbReference>
<feature type="region of interest" description="Disordered" evidence="7">
    <location>
        <begin position="318"/>
        <end position="362"/>
    </location>
</feature>
<dbReference type="Gene3D" id="3.30.200.20">
    <property type="entry name" value="Phosphorylase Kinase, domain 1"/>
    <property type="match status" value="1"/>
</dbReference>
<feature type="binding site" evidence="6">
    <location>
        <position position="63"/>
    </location>
    <ligand>
        <name>ATP</name>
        <dbReference type="ChEBI" id="CHEBI:30616"/>
    </ligand>
</feature>
<evidence type="ECO:0000256" key="3">
    <source>
        <dbReference type="ARBA" id="ARBA00022741"/>
    </source>
</evidence>
<dbReference type="InterPro" id="IPR000719">
    <property type="entry name" value="Prot_kinase_dom"/>
</dbReference>
<dbReference type="Pfam" id="PF00400">
    <property type="entry name" value="WD40"/>
    <property type="match status" value="5"/>
</dbReference>
<keyword evidence="10" id="KW-1185">Reference proteome</keyword>
<dbReference type="PRINTS" id="PR00320">
    <property type="entry name" value="GPROTEINBRPT"/>
</dbReference>
<dbReference type="GO" id="GO:0016301">
    <property type="term" value="F:kinase activity"/>
    <property type="evidence" value="ECO:0007669"/>
    <property type="project" value="UniProtKB-KW"/>
</dbReference>
<gene>
    <name evidence="9" type="ORF">ACFOY2_39140</name>
</gene>
<dbReference type="PANTHER" id="PTHR19848:SF8">
    <property type="entry name" value="F-BOX AND WD REPEAT DOMAIN CONTAINING 7"/>
    <property type="match status" value="1"/>
</dbReference>
<dbReference type="PROSITE" id="PS00107">
    <property type="entry name" value="PROTEIN_KINASE_ATP"/>
    <property type="match status" value="1"/>
</dbReference>
<evidence type="ECO:0000256" key="5">
    <source>
        <dbReference type="PROSITE-ProRule" id="PRU00221"/>
    </source>
</evidence>
<protein>
    <submittedName>
        <fullName evidence="9">Protein kinase</fullName>
    </submittedName>
</protein>
<dbReference type="InterPro" id="IPR001680">
    <property type="entry name" value="WD40_rpt"/>
</dbReference>
<dbReference type="Pfam" id="PF00069">
    <property type="entry name" value="Pkinase"/>
    <property type="match status" value="1"/>
</dbReference>
<evidence type="ECO:0000256" key="7">
    <source>
        <dbReference type="SAM" id="MobiDB-lite"/>
    </source>
</evidence>
<keyword evidence="9" id="KW-0808">Transferase</keyword>
<dbReference type="SUPFAM" id="SSF56112">
    <property type="entry name" value="Protein kinase-like (PK-like)"/>
    <property type="match status" value="1"/>
</dbReference>
<name>A0ABV8GKR8_9ACTN</name>
<keyword evidence="1 5" id="KW-0853">WD repeat</keyword>
<feature type="domain" description="Protein kinase" evidence="8">
    <location>
        <begin position="34"/>
        <end position="291"/>
    </location>
</feature>
<feature type="repeat" description="WD" evidence="5">
    <location>
        <begin position="495"/>
        <end position="535"/>
    </location>
</feature>